<dbReference type="HOGENOM" id="CLU_045498_0_1_9"/>
<evidence type="ECO:0000256" key="2">
    <source>
        <dbReference type="ARBA" id="ARBA00009142"/>
    </source>
</evidence>
<comment type="similarity">
    <text evidence="2 6">Belongs to the 4-toluene sulfonate uptake permease (TSUP) (TC 2.A.102) family.</text>
</comment>
<evidence type="ECO:0000256" key="1">
    <source>
        <dbReference type="ARBA" id="ARBA00004141"/>
    </source>
</evidence>
<evidence type="ECO:0000256" key="6">
    <source>
        <dbReference type="RuleBase" id="RU363041"/>
    </source>
</evidence>
<evidence type="ECO:0000313" key="8">
    <source>
        <dbReference type="Proteomes" id="UP000008544"/>
    </source>
</evidence>
<evidence type="ECO:0000313" key="7">
    <source>
        <dbReference type="EMBL" id="ACA60466.1"/>
    </source>
</evidence>
<comment type="subcellular location">
    <subcellularLocation>
        <location evidence="6">Cell membrane</location>
        <topology evidence="6">Multi-pass membrane protein</topology>
    </subcellularLocation>
    <subcellularLocation>
        <location evidence="1">Membrane</location>
        <topology evidence="1">Multi-pass membrane protein</topology>
    </subcellularLocation>
</comment>
<feature type="transmembrane region" description="Helical" evidence="6">
    <location>
        <begin position="276"/>
        <end position="298"/>
    </location>
</feature>
<keyword evidence="5 6" id="KW-0472">Membrane</keyword>
<dbReference type="eggNOG" id="COG0730">
    <property type="taxonomic scope" value="Bacteria"/>
</dbReference>
<evidence type="ECO:0000256" key="5">
    <source>
        <dbReference type="ARBA" id="ARBA00023136"/>
    </source>
</evidence>
<feature type="transmembrane region" description="Helical" evidence="6">
    <location>
        <begin position="12"/>
        <end position="37"/>
    </location>
</feature>
<dbReference type="STRING" id="477974.Daud_1975"/>
<dbReference type="InterPro" id="IPR051598">
    <property type="entry name" value="TSUP/Inactive_protease-like"/>
</dbReference>
<feature type="transmembrane region" description="Helical" evidence="6">
    <location>
        <begin position="359"/>
        <end position="377"/>
    </location>
</feature>
<feature type="transmembrane region" description="Helical" evidence="6">
    <location>
        <begin position="178"/>
        <end position="202"/>
    </location>
</feature>
<dbReference type="OrthoDB" id="9774385at2"/>
<evidence type="ECO:0000256" key="3">
    <source>
        <dbReference type="ARBA" id="ARBA00022692"/>
    </source>
</evidence>
<keyword evidence="8" id="KW-1185">Reference proteome</keyword>
<gene>
    <name evidence="7" type="ordered locus">Daud_1975</name>
</gene>
<protein>
    <recommendedName>
        <fullName evidence="6">Probable membrane transporter protein</fullName>
    </recommendedName>
</protein>
<dbReference type="AlphaFoldDB" id="B1I5Y6"/>
<feature type="transmembrane region" description="Helical" evidence="6">
    <location>
        <begin position="112"/>
        <end position="129"/>
    </location>
</feature>
<keyword evidence="3 6" id="KW-0812">Transmembrane</keyword>
<keyword evidence="6" id="KW-1003">Cell membrane</keyword>
<dbReference type="PANTHER" id="PTHR43701:SF12">
    <property type="entry name" value="MEMBRANE TRANSPORTER PROTEIN YTNM-RELATED"/>
    <property type="match status" value="1"/>
</dbReference>
<dbReference type="PANTHER" id="PTHR43701">
    <property type="entry name" value="MEMBRANE TRANSPORTER PROTEIN MJ0441-RELATED"/>
    <property type="match status" value="1"/>
</dbReference>
<dbReference type="Pfam" id="PF01925">
    <property type="entry name" value="TauE"/>
    <property type="match status" value="1"/>
</dbReference>
<accession>B1I5Y6</accession>
<name>B1I5Y6_DESAP</name>
<dbReference type="Proteomes" id="UP000008544">
    <property type="component" value="Chromosome"/>
</dbReference>
<proteinExistence type="inferred from homology"/>
<reference evidence="8" key="1">
    <citation type="submission" date="2007-10" db="EMBL/GenBank/DDBJ databases">
        <title>Complete sequence of chromosome of Desulforudis audaxviator MP104C.</title>
        <authorList>
            <person name="Copeland A."/>
            <person name="Lucas S."/>
            <person name="Lapidus A."/>
            <person name="Barry K."/>
            <person name="Glavina del Rio T."/>
            <person name="Dalin E."/>
            <person name="Tice H."/>
            <person name="Bruce D."/>
            <person name="Pitluck S."/>
            <person name="Lowry S.R."/>
            <person name="Larimer F."/>
            <person name="Land M.L."/>
            <person name="Hauser L."/>
            <person name="Kyrpides N."/>
            <person name="Ivanova N.N."/>
            <person name="Richardson P."/>
        </authorList>
    </citation>
    <scope>NUCLEOTIDE SEQUENCE [LARGE SCALE GENOMIC DNA]</scope>
    <source>
        <strain evidence="8">MP104C</strain>
    </source>
</reference>
<feature type="transmembrane region" description="Helical" evidence="6">
    <location>
        <begin position="43"/>
        <end position="61"/>
    </location>
</feature>
<dbReference type="GO" id="GO:0005886">
    <property type="term" value="C:plasma membrane"/>
    <property type="evidence" value="ECO:0007669"/>
    <property type="project" value="UniProtKB-SubCell"/>
</dbReference>
<keyword evidence="4 6" id="KW-1133">Transmembrane helix</keyword>
<reference evidence="7 8" key="2">
    <citation type="journal article" date="2008" name="Science">
        <title>Environmental genomics reveals a single-species ecosystem deep within Earth.</title>
        <authorList>
            <person name="Chivian D."/>
            <person name="Brodie E.L."/>
            <person name="Alm E.J."/>
            <person name="Culley D.E."/>
            <person name="Dehal P.S."/>
            <person name="Desantis T.Z."/>
            <person name="Gihring T.M."/>
            <person name="Lapidus A."/>
            <person name="Lin L.H."/>
            <person name="Lowry S.R."/>
            <person name="Moser D.P."/>
            <person name="Richardson P.M."/>
            <person name="Southam G."/>
            <person name="Wanger G."/>
            <person name="Pratt L.M."/>
            <person name="Andersen G.L."/>
            <person name="Hazen T.C."/>
            <person name="Brockman F.J."/>
            <person name="Arkin A.P."/>
            <person name="Onstott T.C."/>
        </authorList>
    </citation>
    <scope>NUCLEOTIDE SEQUENCE [LARGE SCALE GENOMIC DNA]</scope>
    <source>
        <strain evidence="7 8">MP104C</strain>
    </source>
</reference>
<feature type="transmembrane region" description="Helical" evidence="6">
    <location>
        <begin position="73"/>
        <end position="92"/>
    </location>
</feature>
<evidence type="ECO:0000256" key="4">
    <source>
        <dbReference type="ARBA" id="ARBA00022989"/>
    </source>
</evidence>
<organism evidence="7 8">
    <name type="scientific">Desulforudis audaxviator (strain MP104C)</name>
    <dbReference type="NCBI Taxonomy" id="477974"/>
    <lineage>
        <taxon>Bacteria</taxon>
        <taxon>Bacillati</taxon>
        <taxon>Bacillota</taxon>
        <taxon>Clostridia</taxon>
        <taxon>Thermoanaerobacterales</taxon>
        <taxon>Candidatus Desulforudaceae</taxon>
        <taxon>Candidatus Desulforudis</taxon>
    </lineage>
</organism>
<dbReference type="EMBL" id="CP000860">
    <property type="protein sequence ID" value="ACA60466.1"/>
    <property type="molecule type" value="Genomic_DNA"/>
</dbReference>
<sequence length="394" mass="42841">MYMPISGAEISPWPLVMIGFCVGVIGGYFGIGGAFMVTPALNIFGFPMAYAIGTDMAHIAGKSIVATFRHWRFGHVSIIIALLMIIGTFAGIEAGAQMIRWLTRLGIAGPVVRWIYIGILGFLAIYMFSEYFKARKKERETGVKAKDVVGTPLSRFFQKDVAVPPVVHCKVAGITISVWVVIFVGCLTGFVAGVLGVGGGFLRVPALMYIVGTPTKVAVGTDLFEVMISGAYGAFSYSAKGAVELKAAVIMLLGAAFGAQFGTLTTKYVYGLFIRFLFALTIALACTSVIMRQIAYYFEKVYWSALEAHALAAGYSKDAIPALKNNMQLMQQMLVTEMNQPGWFTSYTTYYWLTKASQYLMLGSALGLSAYILYLCFKGMAKERREKASASVAK</sequence>
<dbReference type="InterPro" id="IPR002781">
    <property type="entry name" value="TM_pro_TauE-like"/>
</dbReference>
<feature type="transmembrane region" description="Helical" evidence="6">
    <location>
        <begin position="245"/>
        <end position="264"/>
    </location>
</feature>
<dbReference type="KEGG" id="dau:Daud_1975"/>